<evidence type="ECO:0000259" key="2">
    <source>
        <dbReference type="Pfam" id="PF13731"/>
    </source>
</evidence>
<dbReference type="InterPro" id="IPR027994">
    <property type="entry name" value="WxL_dom"/>
</dbReference>
<feature type="signal peptide" evidence="1">
    <location>
        <begin position="1"/>
        <end position="29"/>
    </location>
</feature>
<keyword evidence="4" id="KW-1185">Reference proteome</keyword>
<dbReference type="Proteomes" id="UP001597196">
    <property type="component" value="Unassembled WGS sequence"/>
</dbReference>
<keyword evidence="1" id="KW-0732">Signal</keyword>
<name>A0ABW4CEK1_9LACO</name>
<organism evidence="3 4">
    <name type="scientific">Lacticaseibacillus mingshuiensis</name>
    <dbReference type="NCBI Taxonomy" id="2799574"/>
    <lineage>
        <taxon>Bacteria</taxon>
        <taxon>Bacillati</taxon>
        <taxon>Bacillota</taxon>
        <taxon>Bacilli</taxon>
        <taxon>Lactobacillales</taxon>
        <taxon>Lactobacillaceae</taxon>
        <taxon>Lacticaseibacillus</taxon>
    </lineage>
</organism>
<comment type="caution">
    <text evidence="3">The sequence shown here is derived from an EMBL/GenBank/DDBJ whole genome shotgun (WGS) entry which is preliminary data.</text>
</comment>
<protein>
    <submittedName>
        <fullName evidence="3">WxL domain-containing protein</fullName>
    </submittedName>
</protein>
<evidence type="ECO:0000313" key="3">
    <source>
        <dbReference type="EMBL" id="MFD1429220.1"/>
    </source>
</evidence>
<dbReference type="RefSeq" id="WP_203626160.1">
    <property type="nucleotide sequence ID" value="NZ_BOLQ01000002.1"/>
</dbReference>
<evidence type="ECO:0000256" key="1">
    <source>
        <dbReference type="SAM" id="SignalP"/>
    </source>
</evidence>
<gene>
    <name evidence="3" type="ORF">ACFQ4P_03005</name>
</gene>
<proteinExistence type="predicted"/>
<evidence type="ECO:0000313" key="4">
    <source>
        <dbReference type="Proteomes" id="UP001597196"/>
    </source>
</evidence>
<reference evidence="4" key="1">
    <citation type="journal article" date="2019" name="Int. J. Syst. Evol. Microbiol.">
        <title>The Global Catalogue of Microorganisms (GCM) 10K type strain sequencing project: providing services to taxonomists for standard genome sequencing and annotation.</title>
        <authorList>
            <consortium name="The Broad Institute Genomics Platform"/>
            <consortium name="The Broad Institute Genome Sequencing Center for Infectious Disease"/>
            <person name="Wu L."/>
            <person name="Ma J."/>
        </authorList>
    </citation>
    <scope>NUCLEOTIDE SEQUENCE [LARGE SCALE GENOMIC DNA]</scope>
    <source>
        <strain evidence="4">CCM 8980</strain>
    </source>
</reference>
<dbReference type="Pfam" id="PF13731">
    <property type="entry name" value="WxL"/>
    <property type="match status" value="1"/>
</dbReference>
<dbReference type="EMBL" id="JBHTOC010000003">
    <property type="protein sequence ID" value="MFD1429220.1"/>
    <property type="molecule type" value="Genomic_DNA"/>
</dbReference>
<accession>A0ABW4CEK1</accession>
<sequence length="298" mass="31161">MKFKKYTGLMIAGAALLSIGAIAPLTANAATVEGNAEINGGQALPQDAQTTAGISFGQTSPTGNTGYLRLQMVPKILDFGNHEQFFSEYPIFTADGKNVAKDDNNRYPNYKSGSTNLTAILNTDDAALANVQGKVWTTVVDKQTTRTADENAKDTTGKTDSAAGTWTLNVKADGPLSLVNDAGESTGKTIDDATLTLLNTAYGQTGDVYALTNETQDDGFTPSGALTAVSDLTNTISMNLTGSDTNHQVASAAAGEGEGANVFGWNKTNIKLVLPKTSVVENGIYETTLTWTLATGLN</sequence>
<feature type="chain" id="PRO_5046361572" evidence="1">
    <location>
        <begin position="30"/>
        <end position="298"/>
    </location>
</feature>
<feature type="domain" description="WxL" evidence="2">
    <location>
        <begin position="146"/>
        <end position="295"/>
    </location>
</feature>